<dbReference type="EMBL" id="CP011801">
    <property type="protein sequence ID" value="ALA58799.1"/>
    <property type="molecule type" value="Genomic_DNA"/>
</dbReference>
<protein>
    <submittedName>
        <fullName evidence="2">Uncharacterized protein</fullName>
    </submittedName>
</protein>
<dbReference type="STRING" id="42253.NITMOv2_2384"/>
<name>A0A0K2GD57_NITMO</name>
<dbReference type="AlphaFoldDB" id="A0A0K2GD57"/>
<dbReference type="Proteomes" id="UP000069205">
    <property type="component" value="Chromosome"/>
</dbReference>
<evidence type="ECO:0000256" key="1">
    <source>
        <dbReference type="SAM" id="MobiDB-lite"/>
    </source>
</evidence>
<accession>A0A0K2GD57</accession>
<sequence length="130" mass="14730">MAREMFRGASQEAGERNDRQRARPKHQERVGLQHIEGHRDGDENQQEVQPGCKHVSHTRTVARRTGFVDETPSPAAPLPNPFDYGFALLKTSGALVYTVRLAWETRSTMLCMRRMRSPRDAGSRSLPRSS</sequence>
<dbReference type="KEGG" id="nmv:NITMOv2_2384"/>
<proteinExistence type="predicted"/>
<keyword evidence="3" id="KW-1185">Reference proteome</keyword>
<reference evidence="2 3" key="1">
    <citation type="journal article" date="2015" name="Proc. Natl. Acad. Sci. U.S.A.">
        <title>Expanded metabolic versatility of ubiquitous nitrite-oxidizing bacteria from the genus Nitrospira.</title>
        <authorList>
            <person name="Koch H."/>
            <person name="Lucker S."/>
            <person name="Albertsen M."/>
            <person name="Kitzinger K."/>
            <person name="Herbold C."/>
            <person name="Spieck E."/>
            <person name="Nielsen P.H."/>
            <person name="Wagner M."/>
            <person name="Daims H."/>
        </authorList>
    </citation>
    <scope>NUCLEOTIDE SEQUENCE [LARGE SCALE GENOMIC DNA]</scope>
    <source>
        <strain evidence="2 3">NSP M-1</strain>
    </source>
</reference>
<organism evidence="2 3">
    <name type="scientific">Nitrospira moscoviensis</name>
    <dbReference type="NCBI Taxonomy" id="42253"/>
    <lineage>
        <taxon>Bacteria</taxon>
        <taxon>Pseudomonadati</taxon>
        <taxon>Nitrospirota</taxon>
        <taxon>Nitrospiria</taxon>
        <taxon>Nitrospirales</taxon>
        <taxon>Nitrospiraceae</taxon>
        <taxon>Nitrospira</taxon>
    </lineage>
</organism>
<evidence type="ECO:0000313" key="3">
    <source>
        <dbReference type="Proteomes" id="UP000069205"/>
    </source>
</evidence>
<feature type="compositionally biased region" description="Basic and acidic residues" evidence="1">
    <location>
        <begin position="13"/>
        <end position="42"/>
    </location>
</feature>
<evidence type="ECO:0000313" key="2">
    <source>
        <dbReference type="EMBL" id="ALA58799.1"/>
    </source>
</evidence>
<gene>
    <name evidence="2" type="ORF">NITMOv2_2384</name>
</gene>
<feature type="region of interest" description="Disordered" evidence="1">
    <location>
        <begin position="1"/>
        <end position="53"/>
    </location>
</feature>